<evidence type="ECO:0000313" key="3">
    <source>
        <dbReference type="EMBL" id="KAJ7201797.1"/>
    </source>
</evidence>
<dbReference type="Pfam" id="PF20149">
    <property type="entry name" value="DUF6532"/>
    <property type="match status" value="1"/>
</dbReference>
<keyword evidence="4" id="KW-1185">Reference proteome</keyword>
<dbReference type="Proteomes" id="UP001219525">
    <property type="component" value="Unassembled WGS sequence"/>
</dbReference>
<evidence type="ECO:0000256" key="1">
    <source>
        <dbReference type="SAM" id="MobiDB-lite"/>
    </source>
</evidence>
<evidence type="ECO:0000313" key="4">
    <source>
        <dbReference type="Proteomes" id="UP001219525"/>
    </source>
</evidence>
<feature type="domain" description="DUF6532" evidence="2">
    <location>
        <begin position="423"/>
        <end position="625"/>
    </location>
</feature>
<feature type="region of interest" description="Disordered" evidence="1">
    <location>
        <begin position="1"/>
        <end position="398"/>
    </location>
</feature>
<feature type="compositionally biased region" description="Low complexity" evidence="1">
    <location>
        <begin position="74"/>
        <end position="83"/>
    </location>
</feature>
<dbReference type="InterPro" id="IPR045341">
    <property type="entry name" value="DUF6532"/>
</dbReference>
<accession>A0AAD6Y518</accession>
<feature type="compositionally biased region" description="Low complexity" evidence="1">
    <location>
        <begin position="374"/>
        <end position="384"/>
    </location>
</feature>
<feature type="compositionally biased region" description="Basic and acidic residues" evidence="1">
    <location>
        <begin position="181"/>
        <end position="191"/>
    </location>
</feature>
<feature type="compositionally biased region" description="Basic and acidic residues" evidence="1">
    <location>
        <begin position="312"/>
        <end position="321"/>
    </location>
</feature>
<feature type="compositionally biased region" description="Acidic residues" evidence="1">
    <location>
        <begin position="154"/>
        <end position="180"/>
    </location>
</feature>
<feature type="compositionally biased region" description="Low complexity" evidence="1">
    <location>
        <begin position="344"/>
        <end position="357"/>
    </location>
</feature>
<name>A0AAD6Y518_9AGAR</name>
<dbReference type="EMBL" id="JARJCW010000057">
    <property type="protein sequence ID" value="KAJ7201797.1"/>
    <property type="molecule type" value="Genomic_DNA"/>
</dbReference>
<feature type="region of interest" description="Disordered" evidence="1">
    <location>
        <begin position="519"/>
        <end position="538"/>
    </location>
</feature>
<protein>
    <recommendedName>
        <fullName evidence="2">DUF6532 domain-containing protein</fullName>
    </recommendedName>
</protein>
<evidence type="ECO:0000259" key="2">
    <source>
        <dbReference type="Pfam" id="PF20149"/>
    </source>
</evidence>
<gene>
    <name evidence="3" type="ORF">GGX14DRAFT_399747</name>
</gene>
<proteinExistence type="predicted"/>
<feature type="region of interest" description="Disordered" evidence="1">
    <location>
        <begin position="645"/>
        <end position="670"/>
    </location>
</feature>
<reference evidence="3" key="1">
    <citation type="submission" date="2023-03" db="EMBL/GenBank/DDBJ databases">
        <title>Massive genome expansion in bonnet fungi (Mycena s.s.) driven by repeated elements and novel gene families across ecological guilds.</title>
        <authorList>
            <consortium name="Lawrence Berkeley National Laboratory"/>
            <person name="Harder C.B."/>
            <person name="Miyauchi S."/>
            <person name="Viragh M."/>
            <person name="Kuo A."/>
            <person name="Thoen E."/>
            <person name="Andreopoulos B."/>
            <person name="Lu D."/>
            <person name="Skrede I."/>
            <person name="Drula E."/>
            <person name="Henrissat B."/>
            <person name="Morin E."/>
            <person name="Kohler A."/>
            <person name="Barry K."/>
            <person name="LaButti K."/>
            <person name="Morin E."/>
            <person name="Salamov A."/>
            <person name="Lipzen A."/>
            <person name="Mereny Z."/>
            <person name="Hegedus B."/>
            <person name="Baldrian P."/>
            <person name="Stursova M."/>
            <person name="Weitz H."/>
            <person name="Taylor A."/>
            <person name="Grigoriev I.V."/>
            <person name="Nagy L.G."/>
            <person name="Martin F."/>
            <person name="Kauserud H."/>
        </authorList>
    </citation>
    <scope>NUCLEOTIDE SEQUENCE</scope>
    <source>
        <strain evidence="3">9144</strain>
    </source>
</reference>
<comment type="caution">
    <text evidence="3">The sequence shown here is derived from an EMBL/GenBank/DDBJ whole genome shotgun (WGS) entry which is preliminary data.</text>
</comment>
<sequence>MAGRRKLPVPLLSPVQKSAKDKSSASRPVRGAKSKAYKKQVWLNGAVEEPPADSENDAVNPLLSQSQASKKRSTQAATTQDTQATKKKKVAHPAAEDDSAMLETDQKSTESARRRPHETNSRNAACLAPEVDASRFFDADLDSSEDSAGNGSGQEDEDSEGDGDGDFDADDGDLEYMDEAELSKTLDDERPQWSNSPVNEQDDDINEPAVDPPSPPRPNREEPLSGSEDSDSDVGLRAGLSSLKAAQRARPLPPPAAAASRSSDSDVVLHAGISSLKRARPLPPPAVTASHSRAPANVPHLDLSQAAAKSYDNGKAKEKSVLKPTQGSRRQAKRAANEVPTWNPLYLPPTLTSTSTRPPAPPPVSSSPPRSHPRSSSSPPQVSPYKVTTNKKNGASFRGQKDAVDRLLHLGHDYLMGKLFRGDVYADADLKAALAKASLVQAAAHLDDPKLAAMLEEEATLRALINGIVSRVPNARSAAKVFSDKLMHSGYGVTEDTLTRATALKSGMTFIYPLKPSTTDPVTGERVPGQPDKKKPFSHPAVAKTATFLFKRPKGQASLGERLYDLFPINDNGNREATPALVALASTALYSSLDDYSITPYTRTEFDSGRVEHAYRTNIKLLTAFRTKQSQRYHTTMEMIFRVAAGDQRPDNAPPSTLEKDTLDGVDLDD</sequence>
<dbReference type="AlphaFoldDB" id="A0AAD6Y518"/>
<organism evidence="3 4">
    <name type="scientific">Mycena pura</name>
    <dbReference type="NCBI Taxonomy" id="153505"/>
    <lineage>
        <taxon>Eukaryota</taxon>
        <taxon>Fungi</taxon>
        <taxon>Dikarya</taxon>
        <taxon>Basidiomycota</taxon>
        <taxon>Agaricomycotina</taxon>
        <taxon>Agaricomycetes</taxon>
        <taxon>Agaricomycetidae</taxon>
        <taxon>Agaricales</taxon>
        <taxon>Marasmiineae</taxon>
        <taxon>Mycenaceae</taxon>
        <taxon>Mycena</taxon>
    </lineage>
</organism>
<feature type="compositionally biased region" description="Basic and acidic residues" evidence="1">
    <location>
        <begin position="104"/>
        <end position="120"/>
    </location>
</feature>